<organism evidence="2 3">
    <name type="scientific">Fusarium irregulare</name>
    <dbReference type="NCBI Taxonomy" id="2494466"/>
    <lineage>
        <taxon>Eukaryota</taxon>
        <taxon>Fungi</taxon>
        <taxon>Dikarya</taxon>
        <taxon>Ascomycota</taxon>
        <taxon>Pezizomycotina</taxon>
        <taxon>Sordariomycetes</taxon>
        <taxon>Hypocreomycetidae</taxon>
        <taxon>Hypocreales</taxon>
        <taxon>Nectriaceae</taxon>
        <taxon>Fusarium</taxon>
        <taxon>Fusarium incarnatum-equiseti species complex</taxon>
    </lineage>
</organism>
<comment type="caution">
    <text evidence="2">The sequence shown here is derived from an EMBL/GenBank/DDBJ whole genome shotgun (WGS) entry which is preliminary data.</text>
</comment>
<name>A0A9W8UAP5_9HYPO</name>
<feature type="region of interest" description="Disordered" evidence="1">
    <location>
        <begin position="1"/>
        <end position="25"/>
    </location>
</feature>
<evidence type="ECO:0008006" key="4">
    <source>
        <dbReference type="Google" id="ProtNLM"/>
    </source>
</evidence>
<gene>
    <name evidence="2" type="ORF">NW766_006022</name>
</gene>
<evidence type="ECO:0000256" key="1">
    <source>
        <dbReference type="SAM" id="MobiDB-lite"/>
    </source>
</evidence>
<feature type="region of interest" description="Disordered" evidence="1">
    <location>
        <begin position="391"/>
        <end position="413"/>
    </location>
</feature>
<protein>
    <recommendedName>
        <fullName evidence="4">HNH nuclease domain-containing protein</fullName>
    </recommendedName>
</protein>
<dbReference type="AlphaFoldDB" id="A0A9W8UAP5"/>
<evidence type="ECO:0000313" key="2">
    <source>
        <dbReference type="EMBL" id="KAJ4013783.1"/>
    </source>
</evidence>
<feature type="compositionally biased region" description="Basic and acidic residues" evidence="1">
    <location>
        <begin position="1"/>
        <end position="16"/>
    </location>
</feature>
<accession>A0A9W8UAP5</accession>
<dbReference type="OrthoDB" id="5416097at2759"/>
<proteinExistence type="predicted"/>
<reference evidence="2" key="1">
    <citation type="submission" date="2022-10" db="EMBL/GenBank/DDBJ databases">
        <title>Fusarium specimens isolated from Avocado Roots.</title>
        <authorList>
            <person name="Stajich J."/>
            <person name="Roper C."/>
            <person name="Heimlech-Rivalta G."/>
        </authorList>
    </citation>
    <scope>NUCLEOTIDE SEQUENCE</scope>
    <source>
        <strain evidence="2">CF00143</strain>
    </source>
</reference>
<dbReference type="EMBL" id="JAPDHF010000008">
    <property type="protein sequence ID" value="KAJ4013783.1"/>
    <property type="molecule type" value="Genomic_DNA"/>
</dbReference>
<keyword evidence="3" id="KW-1185">Reference proteome</keyword>
<feature type="compositionally biased region" description="Basic and acidic residues" evidence="1">
    <location>
        <begin position="396"/>
        <end position="410"/>
    </location>
</feature>
<sequence>MATHAEGRSSAEHDVPITKPITDTDSPISYAPASTSLLFIESDEAEERLRRAKQIESYIWPTDFRFHCENVVTILLVPLHQLQKDGVLWADPSCLMPPSFLEESLSVTSPFCRHYMLHLDPDNLEDPKWQHAVYTPPAPQPKLDDIPFEDWQTWDKAMKYHTGFRAMSDLPPVHRNIAEEAKCLDRDGHRCVVTGKSSPRVFYFIPFTWNDTVKHMNATGSVHPGAFLADTHLQMWPNPAVSVSKLGATHMAWNMLSIDSILYSYLKDGLCAFKYAQGQEQSLGEGRVQVTLNLYWMPMLKGRFGQLMDLDKDWHALCGELARFDNCPQESSRYGKLGTEAKAPVLSGHAVKVTLPEDDVTQFKNAVNVHWASIVFTAVCGAAGRPWLLSGDDPEDKSMMKRQDQARVGEDEQGGTIRKALDLATSTISKGKRKIARLAGKRLSQQELRWLRTGRLWWQVVRKATRI</sequence>
<dbReference type="Proteomes" id="UP001152130">
    <property type="component" value="Unassembled WGS sequence"/>
</dbReference>
<evidence type="ECO:0000313" key="3">
    <source>
        <dbReference type="Proteomes" id="UP001152130"/>
    </source>
</evidence>